<name>A0A6I4HTV6_ACIBA</name>
<dbReference type="AlphaFoldDB" id="A0A6I4HTV6"/>
<proteinExistence type="predicted"/>
<sequence length="228" mass="25087">MLKNLLNKFKFSAEWAELIWKIISLIFVLLGTTATALWARASKEINELGSFIWVLVALTSALLFTLMVYLISLSKKKNAEATKLAIEANYLATLSTPKSTINPLSDVFNDQIIYLPDLYLPRMQPHKNKVFKRCKIIGPGCLAIVGGSYIGTNFVDNGSVLLLPNQAAIVGVLCLENCTVEDCEIISTTILINHDIAQALVALGMHVPGIKDYFSQQVIDNSASKKIN</sequence>
<dbReference type="RefSeq" id="WP_105917156.1">
    <property type="nucleotide sequence ID" value="NZ_CP169809.1"/>
</dbReference>
<dbReference type="Proteomes" id="UP000439424">
    <property type="component" value="Unassembled WGS sequence"/>
</dbReference>
<evidence type="ECO:0000313" key="2">
    <source>
        <dbReference type="Proteomes" id="UP000439424"/>
    </source>
</evidence>
<gene>
    <name evidence="1" type="ORF">GNY86_21385</name>
</gene>
<reference evidence="1 2" key="1">
    <citation type="submission" date="2019-11" db="EMBL/GenBank/DDBJ databases">
        <title>Multidrug-resistant Acinetobacter baumannii moving toward extensively drug-resistant over fifteen years in South of Brazil.</title>
        <authorList>
            <person name="Fedrigo N.H."/>
            <person name="Cerdeira L."/>
            <person name="Fuga B."/>
            <person name="Marini P.V.B."/>
            <person name="Shinohara D.R."/>
            <person name="Carrara-Marroni F.E."/>
            <person name="Lincopan N."/>
            <person name="Tognim M.C.B."/>
        </authorList>
    </citation>
    <scope>NUCLEOTIDE SEQUENCE [LARGE SCALE GENOMIC DNA]</scope>
    <source>
        <strain evidence="1 2">Ac576</strain>
    </source>
</reference>
<organism evidence="1 2">
    <name type="scientific">Acinetobacter baumannii</name>
    <dbReference type="NCBI Taxonomy" id="470"/>
    <lineage>
        <taxon>Bacteria</taxon>
        <taxon>Pseudomonadati</taxon>
        <taxon>Pseudomonadota</taxon>
        <taxon>Gammaproteobacteria</taxon>
        <taxon>Moraxellales</taxon>
        <taxon>Moraxellaceae</taxon>
        <taxon>Acinetobacter</taxon>
        <taxon>Acinetobacter calcoaceticus/baumannii complex</taxon>
    </lineage>
</organism>
<protein>
    <submittedName>
        <fullName evidence="1">Uncharacterized protein</fullName>
    </submittedName>
</protein>
<comment type="caution">
    <text evidence="1">The sequence shown here is derived from an EMBL/GenBank/DDBJ whole genome shotgun (WGS) entry which is preliminary data.</text>
</comment>
<evidence type="ECO:0000313" key="1">
    <source>
        <dbReference type="EMBL" id="MVM94088.1"/>
    </source>
</evidence>
<dbReference type="EMBL" id="WPIP01000456">
    <property type="protein sequence ID" value="MVM94088.1"/>
    <property type="molecule type" value="Genomic_DNA"/>
</dbReference>
<accession>A0A6I4HTV6</accession>